<gene>
    <name evidence="2" type="ORF">CYL18_12955</name>
</gene>
<evidence type="ECO:0000256" key="1">
    <source>
        <dbReference type="SAM" id="Phobius"/>
    </source>
</evidence>
<keyword evidence="1" id="KW-0472">Membrane</keyword>
<evidence type="ECO:0000313" key="2">
    <source>
        <dbReference type="EMBL" id="PQD94863.1"/>
    </source>
</evidence>
<dbReference type="OrthoDB" id="2971619at2"/>
<feature type="transmembrane region" description="Helical" evidence="1">
    <location>
        <begin position="6"/>
        <end position="36"/>
    </location>
</feature>
<keyword evidence="3" id="KW-1185">Reference proteome</keyword>
<comment type="caution">
    <text evidence="2">The sequence shown here is derived from an EMBL/GenBank/DDBJ whole genome shotgun (WGS) entry which is preliminary data.</text>
</comment>
<reference evidence="2 3" key="1">
    <citation type="submission" date="2017-12" db="EMBL/GenBank/DDBJ databases">
        <title>Taxonomic description and draft genome of Pradoshia cofamensis Gen. nov., sp. nov., a thermotolerant bacillale isolated from anterior gut of earthworm Eisenia fetida.</title>
        <authorList>
            <person name="Saha T."/>
            <person name="Chakraborty R."/>
        </authorList>
    </citation>
    <scope>NUCLEOTIDE SEQUENCE [LARGE SCALE GENOMIC DNA]</scope>
    <source>
        <strain evidence="2 3">EAG3</strain>
    </source>
</reference>
<keyword evidence="1" id="KW-1133">Transmembrane helix</keyword>
<organism evidence="2 3">
    <name type="scientific">Pradoshia eiseniae</name>
    <dbReference type="NCBI Taxonomy" id="2064768"/>
    <lineage>
        <taxon>Bacteria</taxon>
        <taxon>Bacillati</taxon>
        <taxon>Bacillota</taxon>
        <taxon>Bacilli</taxon>
        <taxon>Bacillales</taxon>
        <taxon>Bacillaceae</taxon>
        <taxon>Pradoshia</taxon>
    </lineage>
</organism>
<dbReference type="RefSeq" id="WP_104849938.1">
    <property type="nucleotide sequence ID" value="NZ_PKOZ01000007.1"/>
</dbReference>
<protein>
    <submittedName>
        <fullName evidence="2">Uncharacterized protein</fullName>
    </submittedName>
</protein>
<keyword evidence="1" id="KW-0812">Transmembrane</keyword>
<sequence length="59" mass="6703">MSNALYILYAILLGVLAFITGEIVTFVMLGFILLSLTNIHTTLKKIYLQNERNSEVKEK</sequence>
<dbReference type="EMBL" id="PKOZ01000007">
    <property type="protein sequence ID" value="PQD94863.1"/>
    <property type="molecule type" value="Genomic_DNA"/>
</dbReference>
<evidence type="ECO:0000313" key="3">
    <source>
        <dbReference type="Proteomes" id="UP000239663"/>
    </source>
</evidence>
<name>A0A2S7MYN1_9BACI</name>
<dbReference type="AlphaFoldDB" id="A0A2S7MYN1"/>
<proteinExistence type="predicted"/>
<accession>A0A2S7MYN1</accession>
<dbReference type="Proteomes" id="UP000239663">
    <property type="component" value="Unassembled WGS sequence"/>
</dbReference>